<sequence length="632" mass="67791">MALAAGHSAGATPSIEESPVLRSVRDVAVFDDVSVIEGLEDALQGLASGSRPVASAPLTLQQALTNLNRLLDSRAGMTARAKLDEVLQGRTALEASEIAAAAVLQQRSATALQALLFAHRTEPQRAAHLINMAGVADLLGLPNEALALLTAADRLGGKPRAVLLNNRGRTLLLLGRYHDAEVALREAVNLDAWLSEAKRNLALALYAQKKAQEAVRFMRAGQRRSPALAKDEADKPLAPGVPQNEDDDAASDVEYWAPSALVFDLSRARDGRLPALPFPKDVAGLPAYAVRMQALRLEYAAKVQGQTARLNALVEQRGRRAAGSGEATDGVAAARVAAIAHTIEFYRSEPTVRALWDRVDRHVHFMDPINEQLSDVLGESTLREGPEVSACGTNRRCQEEVHERHRLARCSAVRDAFDKWRAGMHELDSLTAQAFRPTYRVLTGLIGNVSDPTTYELLNLEMQRRTLTAIETDLLVPAQQGADLWTVVQASAPCGNIPELEPEVAVSLDEPGPCPVRDPYKVTLDLIVAEVSFNCEKVAVQVEGPGLILIDTFGEVEYAFQGKVTVFAGVKAGLEVGTYNVGPGAKAGCYLSVDTSGQIVDVGAKASVSDGGKVGGYGLEVEQEYPISFIVE</sequence>
<reference evidence="2 3" key="1">
    <citation type="submission" date="2020-08" db="EMBL/GenBank/DDBJ databases">
        <title>Genomic Encyclopedia of Type Strains, Phase IV (KMG-IV): sequencing the most valuable type-strain genomes for metagenomic binning, comparative biology and taxonomic classification.</title>
        <authorList>
            <person name="Goeker M."/>
        </authorList>
    </citation>
    <scope>NUCLEOTIDE SEQUENCE [LARGE SCALE GENOMIC DNA]</scope>
    <source>
        <strain evidence="2 3">DSM 27939</strain>
    </source>
</reference>
<comment type="caution">
    <text evidence="2">The sequence shown here is derived from an EMBL/GenBank/DDBJ whole genome shotgun (WGS) entry which is preliminary data.</text>
</comment>
<dbReference type="RefSeq" id="WP_184135276.1">
    <property type="nucleotide sequence ID" value="NZ_JACHFL010000011.1"/>
</dbReference>
<protein>
    <submittedName>
        <fullName evidence="2">Tetratricopeptide (TPR) repeat protein</fullName>
    </submittedName>
</protein>
<dbReference type="SUPFAM" id="SSF48452">
    <property type="entry name" value="TPR-like"/>
    <property type="match status" value="1"/>
</dbReference>
<keyword evidence="3" id="KW-1185">Reference proteome</keyword>
<dbReference type="EMBL" id="JACHFL010000011">
    <property type="protein sequence ID" value="MBB5364636.1"/>
    <property type="molecule type" value="Genomic_DNA"/>
</dbReference>
<dbReference type="Gene3D" id="1.25.40.10">
    <property type="entry name" value="Tetratricopeptide repeat domain"/>
    <property type="match status" value="1"/>
</dbReference>
<proteinExistence type="predicted"/>
<dbReference type="Proteomes" id="UP000552709">
    <property type="component" value="Unassembled WGS sequence"/>
</dbReference>
<name>A0A7W8NFN9_9DEIO</name>
<gene>
    <name evidence="2" type="ORF">HNQ08_003749</name>
</gene>
<evidence type="ECO:0000256" key="1">
    <source>
        <dbReference type="SAM" id="MobiDB-lite"/>
    </source>
</evidence>
<organism evidence="2 3">
    <name type="scientific">Deinococcus humi</name>
    <dbReference type="NCBI Taxonomy" id="662880"/>
    <lineage>
        <taxon>Bacteria</taxon>
        <taxon>Thermotogati</taxon>
        <taxon>Deinococcota</taxon>
        <taxon>Deinococci</taxon>
        <taxon>Deinococcales</taxon>
        <taxon>Deinococcaceae</taxon>
        <taxon>Deinococcus</taxon>
    </lineage>
</organism>
<accession>A0A7W8NFN9</accession>
<evidence type="ECO:0000313" key="2">
    <source>
        <dbReference type="EMBL" id="MBB5364636.1"/>
    </source>
</evidence>
<feature type="region of interest" description="Disordered" evidence="1">
    <location>
        <begin position="225"/>
        <end position="248"/>
    </location>
</feature>
<dbReference type="AlphaFoldDB" id="A0A7W8NFN9"/>
<dbReference type="InterPro" id="IPR019734">
    <property type="entry name" value="TPR_rpt"/>
</dbReference>
<evidence type="ECO:0000313" key="3">
    <source>
        <dbReference type="Proteomes" id="UP000552709"/>
    </source>
</evidence>
<dbReference type="SMART" id="SM00028">
    <property type="entry name" value="TPR"/>
    <property type="match status" value="2"/>
</dbReference>
<dbReference type="InterPro" id="IPR011990">
    <property type="entry name" value="TPR-like_helical_dom_sf"/>
</dbReference>